<dbReference type="Proteomes" id="UP000196594">
    <property type="component" value="Unassembled WGS sequence"/>
</dbReference>
<comment type="caution">
    <text evidence="6">The sequence shown here is derived from an EMBL/GenBank/DDBJ whole genome shotgun (WGS) entry which is preliminary data.</text>
</comment>
<dbReference type="Gene3D" id="1.10.10.10">
    <property type="entry name" value="Winged helix-like DNA-binding domain superfamily/Winged helix DNA-binding domain"/>
    <property type="match status" value="1"/>
</dbReference>
<keyword evidence="3" id="KW-0804">Transcription</keyword>
<evidence type="ECO:0000259" key="5">
    <source>
        <dbReference type="PROSITE" id="PS51078"/>
    </source>
</evidence>
<evidence type="ECO:0000259" key="4">
    <source>
        <dbReference type="PROSITE" id="PS51077"/>
    </source>
</evidence>
<dbReference type="InterPro" id="IPR014757">
    <property type="entry name" value="Tscrpt_reg_IclR_C"/>
</dbReference>
<feature type="domain" description="IclR-ED" evidence="5">
    <location>
        <begin position="66"/>
        <end position="249"/>
    </location>
</feature>
<dbReference type="InterPro" id="IPR036388">
    <property type="entry name" value="WH-like_DNA-bd_sf"/>
</dbReference>
<name>A0ABX3ZFT6_9BACL</name>
<dbReference type="Pfam" id="PF01614">
    <property type="entry name" value="IclR_C"/>
    <property type="match status" value="1"/>
</dbReference>
<dbReference type="PROSITE" id="PS51078">
    <property type="entry name" value="ICLR_ED"/>
    <property type="match status" value="1"/>
</dbReference>
<dbReference type="InterPro" id="IPR050707">
    <property type="entry name" value="HTH_MetabolicPath_Reg"/>
</dbReference>
<dbReference type="SMART" id="SM00346">
    <property type="entry name" value="HTH_ICLR"/>
    <property type="match status" value="1"/>
</dbReference>
<dbReference type="SUPFAM" id="SSF55781">
    <property type="entry name" value="GAF domain-like"/>
    <property type="match status" value="1"/>
</dbReference>
<gene>
    <name evidence="6" type="ORF">CBM15_12555</name>
</gene>
<dbReference type="SUPFAM" id="SSF46785">
    <property type="entry name" value="Winged helix' DNA-binding domain"/>
    <property type="match status" value="1"/>
</dbReference>
<reference evidence="6 7" key="1">
    <citation type="journal article" date="2017" name="Int. J. Syst. Evol. Microbiol.">
        <title>Solibacillus kalamii sp. nov., isolated from a high-efficiency particulate arrestance filter system used in the International Space Station.</title>
        <authorList>
            <person name="Checinska Sielaff A."/>
            <person name="Kumar R.M."/>
            <person name="Pal D."/>
            <person name="Mayilraj S."/>
            <person name="Venkateswaran K."/>
        </authorList>
    </citation>
    <scope>NUCLEOTIDE SEQUENCE [LARGE SCALE GENOMIC DNA]</scope>
    <source>
        <strain evidence="6 7">ISSFR-015</strain>
    </source>
</reference>
<keyword evidence="1" id="KW-0805">Transcription regulation</keyword>
<evidence type="ECO:0000313" key="7">
    <source>
        <dbReference type="Proteomes" id="UP000196594"/>
    </source>
</evidence>
<dbReference type="RefSeq" id="WP_087617800.1">
    <property type="nucleotide sequence ID" value="NZ_JAFBEY010000006.1"/>
</dbReference>
<evidence type="ECO:0000256" key="3">
    <source>
        <dbReference type="ARBA" id="ARBA00023163"/>
    </source>
</evidence>
<dbReference type="Gene3D" id="3.30.450.40">
    <property type="match status" value="1"/>
</dbReference>
<dbReference type="InterPro" id="IPR029016">
    <property type="entry name" value="GAF-like_dom_sf"/>
</dbReference>
<dbReference type="EMBL" id="NHNT01000008">
    <property type="protein sequence ID" value="OUZ38576.1"/>
    <property type="molecule type" value="Genomic_DNA"/>
</dbReference>
<evidence type="ECO:0000256" key="2">
    <source>
        <dbReference type="ARBA" id="ARBA00023125"/>
    </source>
</evidence>
<dbReference type="PROSITE" id="PS51077">
    <property type="entry name" value="HTH_ICLR"/>
    <property type="match status" value="1"/>
</dbReference>
<dbReference type="InterPro" id="IPR005471">
    <property type="entry name" value="Tscrpt_reg_IclR_N"/>
</dbReference>
<dbReference type="Pfam" id="PF09339">
    <property type="entry name" value="HTH_IclR"/>
    <property type="match status" value="1"/>
</dbReference>
<proteinExistence type="predicted"/>
<accession>A0ABX3ZFT6</accession>
<dbReference type="InterPro" id="IPR036390">
    <property type="entry name" value="WH_DNA-bd_sf"/>
</dbReference>
<evidence type="ECO:0000256" key="1">
    <source>
        <dbReference type="ARBA" id="ARBA00023015"/>
    </source>
</evidence>
<keyword evidence="7" id="KW-1185">Reference proteome</keyword>
<feature type="domain" description="HTH iclR-type" evidence="4">
    <location>
        <begin position="5"/>
        <end position="65"/>
    </location>
</feature>
<sequence>MNNKNKTVVRSMDILNLFIENTELTFQEIIDLSGIPKSSVYRMLRSLEEMEFLEKGSDSKYRLGLLFLKFGQLVLGRIDLRKVAYPFMHELHNDVKEAINLIVKDGDEAIYIEKIDTKQKVRLYTSIGRKSPLYAGACSRAILSFLPDSEVETYLESINPKSFANGTITEKDKIYETIKQARIDGYTISHSELENHTAAIAAPIFNHNGEVIAGISIAGIEANYQDENIEIYAKKVKKVAEDISMQLGYSK</sequence>
<organism evidence="6 7">
    <name type="scientific">Solibacillus kalamii</name>
    <dbReference type="NCBI Taxonomy" id="1748298"/>
    <lineage>
        <taxon>Bacteria</taxon>
        <taxon>Bacillati</taxon>
        <taxon>Bacillota</taxon>
        <taxon>Bacilli</taxon>
        <taxon>Bacillales</taxon>
        <taxon>Caryophanaceae</taxon>
        <taxon>Solibacillus</taxon>
    </lineage>
</organism>
<evidence type="ECO:0000313" key="6">
    <source>
        <dbReference type="EMBL" id="OUZ38576.1"/>
    </source>
</evidence>
<dbReference type="PANTHER" id="PTHR30136:SF24">
    <property type="entry name" value="HTH-TYPE TRANSCRIPTIONAL REPRESSOR ALLR"/>
    <property type="match status" value="1"/>
</dbReference>
<dbReference type="PANTHER" id="PTHR30136">
    <property type="entry name" value="HELIX-TURN-HELIX TRANSCRIPTIONAL REGULATOR, ICLR FAMILY"/>
    <property type="match status" value="1"/>
</dbReference>
<protein>
    <submittedName>
        <fullName evidence="6">IclR family transcriptional regulator</fullName>
    </submittedName>
</protein>
<keyword evidence="2" id="KW-0238">DNA-binding</keyword>